<gene>
    <name evidence="1" type="ORF">RRG08_037763</name>
</gene>
<comment type="caution">
    <text evidence="1">The sequence shown here is derived from an EMBL/GenBank/DDBJ whole genome shotgun (WGS) entry which is preliminary data.</text>
</comment>
<reference evidence="1" key="1">
    <citation type="journal article" date="2023" name="G3 (Bethesda)">
        <title>A reference genome for the long-term kleptoplast-retaining sea slug Elysia crispata morphotype clarki.</title>
        <authorList>
            <person name="Eastman K.E."/>
            <person name="Pendleton A.L."/>
            <person name="Shaikh M.A."/>
            <person name="Suttiyut T."/>
            <person name="Ogas R."/>
            <person name="Tomko P."/>
            <person name="Gavelis G."/>
            <person name="Widhalm J.R."/>
            <person name="Wisecaver J.H."/>
        </authorList>
    </citation>
    <scope>NUCLEOTIDE SEQUENCE</scope>
    <source>
        <strain evidence="1">ECLA1</strain>
    </source>
</reference>
<protein>
    <submittedName>
        <fullName evidence="1">Uncharacterized protein</fullName>
    </submittedName>
</protein>
<organism evidence="1 2">
    <name type="scientific">Elysia crispata</name>
    <name type="common">lettuce slug</name>
    <dbReference type="NCBI Taxonomy" id="231223"/>
    <lineage>
        <taxon>Eukaryota</taxon>
        <taxon>Metazoa</taxon>
        <taxon>Spiralia</taxon>
        <taxon>Lophotrochozoa</taxon>
        <taxon>Mollusca</taxon>
        <taxon>Gastropoda</taxon>
        <taxon>Heterobranchia</taxon>
        <taxon>Euthyneura</taxon>
        <taxon>Panpulmonata</taxon>
        <taxon>Sacoglossa</taxon>
        <taxon>Placobranchoidea</taxon>
        <taxon>Plakobranchidae</taxon>
        <taxon>Elysia</taxon>
    </lineage>
</organism>
<name>A0AAE1A8V0_9GAST</name>
<evidence type="ECO:0000313" key="1">
    <source>
        <dbReference type="EMBL" id="KAK3782766.1"/>
    </source>
</evidence>
<proteinExistence type="predicted"/>
<keyword evidence="2" id="KW-1185">Reference proteome</keyword>
<sequence length="211" mass="23517">MPIIGEELEGLAGSPLPSPTAAPDGVTSAFLLDAEDNDGKKNLIPNQFLTEPMASILCNFVGCTEYIEQVSYIMECDLFKMYSQTPPYLPQLLKLSAPACAQMFRKSCTQAIKDETRYHPTLRLQTISCGMPGPAARRQTMPQPFKGHTWPPNLPPTTSRSKHTIWMQVSKFKLSTLQFTVNSGNPFNYFKTSQAIKGLRKSDLKIHPHVL</sequence>
<accession>A0AAE1A8V0</accession>
<evidence type="ECO:0000313" key="2">
    <source>
        <dbReference type="Proteomes" id="UP001283361"/>
    </source>
</evidence>
<dbReference type="EMBL" id="JAWDGP010002489">
    <property type="protein sequence ID" value="KAK3782766.1"/>
    <property type="molecule type" value="Genomic_DNA"/>
</dbReference>
<dbReference type="AlphaFoldDB" id="A0AAE1A8V0"/>
<dbReference type="Proteomes" id="UP001283361">
    <property type="component" value="Unassembled WGS sequence"/>
</dbReference>